<keyword evidence="3" id="KW-1185">Reference proteome</keyword>
<dbReference type="SMART" id="SM00471">
    <property type="entry name" value="HDc"/>
    <property type="match status" value="1"/>
</dbReference>
<dbReference type="Proteomes" id="UP000187181">
    <property type="component" value="Unassembled WGS sequence"/>
</dbReference>
<dbReference type="InterPro" id="IPR045509">
    <property type="entry name" value="HD_assoc_2"/>
</dbReference>
<dbReference type="EMBL" id="FTPP01000002">
    <property type="protein sequence ID" value="SIT92653.1"/>
    <property type="molecule type" value="Genomic_DNA"/>
</dbReference>
<dbReference type="Gene3D" id="1.10.3210.10">
    <property type="entry name" value="Hypothetical protein af1432"/>
    <property type="match status" value="1"/>
</dbReference>
<dbReference type="PANTHER" id="PTHR11373:SF4">
    <property type="entry name" value="DEOXYNUCLEOSIDE TRIPHOSPHATE TRIPHOSPHOHYDROLASE SAMHD1"/>
    <property type="match status" value="1"/>
</dbReference>
<dbReference type="CDD" id="cd00077">
    <property type="entry name" value="HDc"/>
    <property type="match status" value="1"/>
</dbReference>
<dbReference type="InterPro" id="IPR006674">
    <property type="entry name" value="HD_domain"/>
</dbReference>
<evidence type="ECO:0000313" key="3">
    <source>
        <dbReference type="Proteomes" id="UP000187181"/>
    </source>
</evidence>
<dbReference type="PANTHER" id="PTHR11373">
    <property type="entry name" value="DEOXYNUCLEOSIDE TRIPHOSPHATE TRIPHOSPHOHYDROLASE"/>
    <property type="match status" value="1"/>
</dbReference>
<dbReference type="Pfam" id="PF01966">
    <property type="entry name" value="HD"/>
    <property type="match status" value="1"/>
</dbReference>
<dbReference type="RefSeq" id="WP_076670006.1">
    <property type="nucleotide sequence ID" value="NZ_FTPP01000002.1"/>
</dbReference>
<protein>
    <recommendedName>
        <fullName evidence="1">HD domain-containing protein</fullName>
    </recommendedName>
</protein>
<dbReference type="PROSITE" id="PS51831">
    <property type="entry name" value="HD"/>
    <property type="match status" value="1"/>
</dbReference>
<gene>
    <name evidence="2" type="ORF">SAMN05444128_2911</name>
</gene>
<dbReference type="GO" id="GO:0008832">
    <property type="term" value="F:dGTPase activity"/>
    <property type="evidence" value="ECO:0007669"/>
    <property type="project" value="TreeGrafter"/>
</dbReference>
<proteinExistence type="predicted"/>
<sequence length="410" mass="47061">MNKKKILNDPVYGFITVPSELLFDIIDHPYFQRLRRIKQLGLTEMVYPGALHTRFHHALGAMNLMNLALNTLRGKNNEISDAEFEASLIAILLHDVGHGPFSHALETAIFQEVHHEHLSLHIMHLLNEEFGGRLSLAIQIFTDTYHRRFFHQLVSSQLDVDRLDYLNRDSFYTGVYEGKIGADRLIKMLDVANDKLVVEEKAIYSIENFLVSRRLMYWQVYLHKTVISAEHMVLRTVQRARELLQQGIDVPASSCLKFFLSSNLTLEDFQRDASILERFVSLDDHDVWSGIKEWASHSDPVISYLSKSILNRKLFKVYISSKPIDEEMMLGISELVMERFQVHPEDVKYLMISGRISNNAYQAEGQSINVLTKTGYVVNAADASDLPNIQALSNKVEKYFVCYPKEVAAL</sequence>
<dbReference type="OrthoDB" id="9803619at2"/>
<dbReference type="SUPFAM" id="SSF109604">
    <property type="entry name" value="HD-domain/PDEase-like"/>
    <property type="match status" value="1"/>
</dbReference>
<dbReference type="AlphaFoldDB" id="A0A1R3XPR7"/>
<organism evidence="2 3">
    <name type="scientific">Pontibacter indicus</name>
    <dbReference type="NCBI Taxonomy" id="1317125"/>
    <lineage>
        <taxon>Bacteria</taxon>
        <taxon>Pseudomonadati</taxon>
        <taxon>Bacteroidota</taxon>
        <taxon>Cytophagia</taxon>
        <taxon>Cytophagales</taxon>
        <taxon>Hymenobacteraceae</taxon>
        <taxon>Pontibacter</taxon>
    </lineage>
</organism>
<reference evidence="3" key="1">
    <citation type="submission" date="2017-01" db="EMBL/GenBank/DDBJ databases">
        <authorList>
            <person name="Varghese N."/>
            <person name="Submissions S."/>
        </authorList>
    </citation>
    <scope>NUCLEOTIDE SEQUENCE [LARGE SCALE GENOMIC DNA]</scope>
    <source>
        <strain evidence="3">LP100</strain>
    </source>
</reference>
<feature type="domain" description="HD" evidence="1">
    <location>
        <begin position="54"/>
        <end position="166"/>
    </location>
</feature>
<name>A0A1R3XPR7_9BACT</name>
<evidence type="ECO:0000259" key="1">
    <source>
        <dbReference type="PROSITE" id="PS51831"/>
    </source>
</evidence>
<dbReference type="InterPro" id="IPR050135">
    <property type="entry name" value="dGTPase-like"/>
</dbReference>
<accession>A0A1R3XPR7</accession>
<evidence type="ECO:0000313" key="2">
    <source>
        <dbReference type="EMBL" id="SIT92653.1"/>
    </source>
</evidence>
<dbReference type="InterPro" id="IPR003607">
    <property type="entry name" value="HD/PDEase_dom"/>
</dbReference>
<dbReference type="STRING" id="1317125.SAMN05444128_2911"/>
<dbReference type="GO" id="GO:0006203">
    <property type="term" value="P:dGTP catabolic process"/>
    <property type="evidence" value="ECO:0007669"/>
    <property type="project" value="TreeGrafter"/>
</dbReference>
<dbReference type="Pfam" id="PF19276">
    <property type="entry name" value="HD_assoc_2"/>
    <property type="match status" value="1"/>
</dbReference>